<dbReference type="Proteomes" id="UP000036045">
    <property type="component" value="Unassembled WGS sequence"/>
</dbReference>
<name>A0A0J1KZ53_NIACI</name>
<dbReference type="PATRIC" id="fig|1397.4.peg.3543"/>
<dbReference type="CDD" id="cd00947">
    <property type="entry name" value="TBP_aldolase_IIB"/>
    <property type="match status" value="1"/>
</dbReference>
<dbReference type="EMBL" id="LDPH01000033">
    <property type="protein sequence ID" value="KLV22055.1"/>
    <property type="molecule type" value="Genomic_DNA"/>
</dbReference>
<feature type="binding site" evidence="2">
    <location>
        <begin position="229"/>
        <end position="232"/>
    </location>
    <ligand>
        <name>dihydroxyacetone phosphate</name>
        <dbReference type="ChEBI" id="CHEBI:57642"/>
    </ligand>
</feature>
<feature type="binding site" evidence="3">
    <location>
        <position position="207"/>
    </location>
    <ligand>
        <name>Zn(2+)</name>
        <dbReference type="ChEBI" id="CHEBI:29105"/>
        <label>1</label>
        <note>catalytic</note>
    </ligand>
</feature>
<protein>
    <submittedName>
        <fullName evidence="4">Iron ABC transporter substrate-binding protein</fullName>
    </submittedName>
</protein>
<dbReference type="Gene3D" id="3.20.20.70">
    <property type="entry name" value="Aldolase class I"/>
    <property type="match status" value="1"/>
</dbReference>
<evidence type="ECO:0000313" key="4">
    <source>
        <dbReference type="EMBL" id="KLV22055.1"/>
    </source>
</evidence>
<dbReference type="NCBIfam" id="TIGR00167">
    <property type="entry name" value="cbbA"/>
    <property type="match status" value="1"/>
</dbReference>
<dbReference type="AlphaFoldDB" id="A0A0J1KZ53"/>
<feature type="binding site" evidence="3">
    <location>
        <position position="133"/>
    </location>
    <ligand>
        <name>Zn(2+)</name>
        <dbReference type="ChEBI" id="CHEBI:29105"/>
        <label>2</label>
    </ligand>
</feature>
<dbReference type="RefSeq" id="WP_047944447.1">
    <property type="nucleotide sequence ID" value="NZ_JAMAUJ010000005.1"/>
</dbReference>
<feature type="binding site" evidence="3">
    <location>
        <position position="179"/>
    </location>
    <ligand>
        <name>Zn(2+)</name>
        <dbReference type="ChEBI" id="CHEBI:29105"/>
        <label>1</label>
        <note>catalytic</note>
    </ligand>
</feature>
<dbReference type="GO" id="GO:0008270">
    <property type="term" value="F:zinc ion binding"/>
    <property type="evidence" value="ECO:0007669"/>
    <property type="project" value="InterPro"/>
</dbReference>
<dbReference type="InterPro" id="IPR050246">
    <property type="entry name" value="Class_II_FBP_aldolase"/>
</dbReference>
<dbReference type="PANTHER" id="PTHR30304:SF0">
    <property type="entry name" value="D-TAGATOSE-1,6-BISPHOSPHATE ALDOLASE SUBUNIT GATY-RELATED"/>
    <property type="match status" value="1"/>
</dbReference>
<gene>
    <name evidence="4" type="ORF">ABW02_22100</name>
</gene>
<keyword evidence="3" id="KW-0862">Zinc</keyword>
<keyword evidence="3" id="KW-0479">Metal-binding</keyword>
<dbReference type="InterPro" id="IPR013785">
    <property type="entry name" value="Aldolase_TIM"/>
</dbReference>
<dbReference type="PANTHER" id="PTHR30304">
    <property type="entry name" value="D-TAGATOSE-1,6-BISPHOSPHATE ALDOLASE"/>
    <property type="match status" value="1"/>
</dbReference>
<dbReference type="OrthoDB" id="9803995at2"/>
<feature type="binding site" evidence="2">
    <location>
        <position position="180"/>
    </location>
    <ligand>
        <name>dihydroxyacetone phosphate</name>
        <dbReference type="ChEBI" id="CHEBI:57642"/>
    </ligand>
</feature>
<comment type="caution">
    <text evidence="4">The sequence shown here is derived from an EMBL/GenBank/DDBJ whole genome shotgun (WGS) entry which is preliminary data.</text>
</comment>
<organism evidence="4 5">
    <name type="scientific">Niallia circulans</name>
    <name type="common">Bacillus circulans</name>
    <dbReference type="NCBI Taxonomy" id="1397"/>
    <lineage>
        <taxon>Bacteria</taxon>
        <taxon>Bacillati</taxon>
        <taxon>Bacillota</taxon>
        <taxon>Bacilli</taxon>
        <taxon>Bacillales</taxon>
        <taxon>Bacillaceae</taxon>
        <taxon>Niallia</taxon>
    </lineage>
</organism>
<dbReference type="Pfam" id="PF01116">
    <property type="entry name" value="F_bP_aldolase"/>
    <property type="match status" value="1"/>
</dbReference>
<evidence type="ECO:0000256" key="1">
    <source>
        <dbReference type="PIRSR" id="PIRSR001359-1"/>
    </source>
</evidence>
<dbReference type="InterPro" id="IPR000771">
    <property type="entry name" value="FBA_II"/>
</dbReference>
<comment type="cofactor">
    <cofactor evidence="3">
        <name>Zn(2+)</name>
        <dbReference type="ChEBI" id="CHEBI:29105"/>
    </cofactor>
    <text evidence="3">Binds 2 Zn(2+) ions per subunit. One is catalytic and the other provides a structural contribution.</text>
</comment>
<feature type="binding site" evidence="3">
    <location>
        <position position="82"/>
    </location>
    <ligand>
        <name>Zn(2+)</name>
        <dbReference type="ChEBI" id="CHEBI:29105"/>
        <label>1</label>
        <note>catalytic</note>
    </ligand>
</feature>
<reference evidence="4 5" key="1">
    <citation type="submission" date="2015-05" db="EMBL/GenBank/DDBJ databases">
        <title>Whole genome sequence and identification of bacterial endophytes from Costus igneus.</title>
        <authorList>
            <person name="Lee Y.P."/>
            <person name="Gan H.M."/>
            <person name="Eng W."/>
            <person name="Wheatley M.S."/>
            <person name="Caraballo A."/>
            <person name="Polter S."/>
            <person name="Savka M.A."/>
            <person name="Hudson A.O."/>
        </authorList>
    </citation>
    <scope>NUCLEOTIDE SEQUENCE [LARGE SCALE GENOMIC DNA]</scope>
    <source>
        <strain evidence="4 5">RIT379</strain>
    </source>
</reference>
<dbReference type="PROSITE" id="PS00806">
    <property type="entry name" value="ALDOLASE_CLASS_II_2"/>
    <property type="match status" value="1"/>
</dbReference>
<evidence type="ECO:0000256" key="2">
    <source>
        <dbReference type="PIRSR" id="PIRSR001359-2"/>
    </source>
</evidence>
<proteinExistence type="predicted"/>
<dbReference type="SUPFAM" id="SSF51569">
    <property type="entry name" value="Aldolase"/>
    <property type="match status" value="1"/>
</dbReference>
<evidence type="ECO:0000313" key="5">
    <source>
        <dbReference type="Proteomes" id="UP000036045"/>
    </source>
</evidence>
<feature type="binding site" evidence="3">
    <location>
        <position position="103"/>
    </location>
    <ligand>
        <name>Zn(2+)</name>
        <dbReference type="ChEBI" id="CHEBI:29105"/>
        <label>2</label>
    </ligand>
</feature>
<feature type="active site" description="Proton donor" evidence="1">
    <location>
        <position position="81"/>
    </location>
</feature>
<keyword evidence="5" id="KW-1185">Reference proteome</keyword>
<accession>A0A0J1KZ53</accession>
<evidence type="ECO:0000256" key="3">
    <source>
        <dbReference type="PIRSR" id="PIRSR001359-3"/>
    </source>
</evidence>
<dbReference type="GO" id="GO:0005975">
    <property type="term" value="P:carbohydrate metabolic process"/>
    <property type="evidence" value="ECO:0007669"/>
    <property type="project" value="InterPro"/>
</dbReference>
<dbReference type="PIRSF" id="PIRSF001359">
    <property type="entry name" value="F_bP_aldolase_II"/>
    <property type="match status" value="1"/>
</dbReference>
<sequence length="288" mass="31994">MYTTLKEVTRKAEALNYTVGAFNAHNLEMLPEMIRAAKEMGAPIIIQTSIDTAKYIGHENIVAVCKSMATKEMVDVVLHLDHARDFNDIKEAIDKGYTSVMFDGSHLPFKENIMKTSAVVEYAHQHGVSVEGELGTIGGTEEGIHVEESDKIYTDPQDALKFVKATGVDALAIAIGTNHGQYKSKTDVNIPLLKEINRLVDVPLVIHGGTGVKENDIHELINNGIRKFNVGTELLVTWTKTAKKYFDETKENKSLRHNIIPCNEAVKEIVKHKIEIFMNKEGAINNVL</sequence>
<feature type="binding site" evidence="2">
    <location>
        <begin position="208"/>
        <end position="210"/>
    </location>
    <ligand>
        <name>dihydroxyacetone phosphate</name>
        <dbReference type="ChEBI" id="CHEBI:57642"/>
    </ligand>
</feature>
<dbReference type="GO" id="GO:0016832">
    <property type="term" value="F:aldehyde-lyase activity"/>
    <property type="evidence" value="ECO:0007669"/>
    <property type="project" value="InterPro"/>
</dbReference>